<reference evidence="4" key="1">
    <citation type="journal article" date="2020" name="Stud. Mycol.">
        <title>101 Dothideomycetes genomes: a test case for predicting lifestyles and emergence of pathogens.</title>
        <authorList>
            <person name="Haridas S."/>
            <person name="Albert R."/>
            <person name="Binder M."/>
            <person name="Bloem J."/>
            <person name="Labutti K."/>
            <person name="Salamov A."/>
            <person name="Andreopoulos B."/>
            <person name="Baker S."/>
            <person name="Barry K."/>
            <person name="Bills G."/>
            <person name="Bluhm B."/>
            <person name="Cannon C."/>
            <person name="Castanera R."/>
            <person name="Culley D."/>
            <person name="Daum C."/>
            <person name="Ezra D."/>
            <person name="Gonzalez J."/>
            <person name="Henrissat B."/>
            <person name="Kuo A."/>
            <person name="Liang C."/>
            <person name="Lipzen A."/>
            <person name="Lutzoni F."/>
            <person name="Magnuson J."/>
            <person name="Mondo S."/>
            <person name="Nolan M."/>
            <person name="Ohm R."/>
            <person name="Pangilinan J."/>
            <person name="Park H.-J."/>
            <person name="Ramirez L."/>
            <person name="Alfaro M."/>
            <person name="Sun H."/>
            <person name="Tritt A."/>
            <person name="Yoshinaga Y."/>
            <person name="Zwiers L.-H."/>
            <person name="Turgeon B."/>
            <person name="Goodwin S."/>
            <person name="Spatafora J."/>
            <person name="Crous P."/>
            <person name="Grigoriev I."/>
        </authorList>
    </citation>
    <scope>NUCLEOTIDE SEQUENCE</scope>
    <source>
        <strain evidence="4">CBS 113389</strain>
    </source>
</reference>
<evidence type="ECO:0000259" key="3">
    <source>
        <dbReference type="Pfam" id="PF05368"/>
    </source>
</evidence>
<evidence type="ECO:0000313" key="5">
    <source>
        <dbReference type="Proteomes" id="UP000799767"/>
    </source>
</evidence>
<dbReference type="Pfam" id="PF05368">
    <property type="entry name" value="NmrA"/>
    <property type="match status" value="1"/>
</dbReference>
<dbReference type="GeneID" id="54476521"/>
<dbReference type="OrthoDB" id="3358371at2759"/>
<protein>
    <recommendedName>
        <fullName evidence="3">NmrA-like domain-containing protein</fullName>
    </recommendedName>
</protein>
<keyword evidence="5" id="KW-1185">Reference proteome</keyword>
<dbReference type="Proteomes" id="UP000799767">
    <property type="component" value="Unassembled WGS sequence"/>
</dbReference>
<evidence type="ECO:0000256" key="1">
    <source>
        <dbReference type="ARBA" id="ARBA00006328"/>
    </source>
</evidence>
<dbReference type="InterPro" id="IPR036291">
    <property type="entry name" value="NAD(P)-bd_dom_sf"/>
</dbReference>
<name>A0A6A6PP65_9PEZI</name>
<dbReference type="CDD" id="cd05251">
    <property type="entry name" value="NmrA_like_SDR_a"/>
    <property type="match status" value="1"/>
</dbReference>
<evidence type="ECO:0000256" key="2">
    <source>
        <dbReference type="ARBA" id="ARBA00022857"/>
    </source>
</evidence>
<dbReference type="GO" id="GO:0005634">
    <property type="term" value="C:nucleus"/>
    <property type="evidence" value="ECO:0007669"/>
    <property type="project" value="TreeGrafter"/>
</dbReference>
<comment type="similarity">
    <text evidence="1">Belongs to the NmrA-type oxidoreductase family.</text>
</comment>
<accession>A0A6A6PP65</accession>
<dbReference type="AlphaFoldDB" id="A0A6A6PP65"/>
<proteinExistence type="inferred from homology"/>
<dbReference type="InterPro" id="IPR008030">
    <property type="entry name" value="NmrA-like"/>
</dbReference>
<dbReference type="SUPFAM" id="SSF51735">
    <property type="entry name" value="NAD(P)-binding Rossmann-fold domains"/>
    <property type="match status" value="1"/>
</dbReference>
<dbReference type="Gene3D" id="3.40.50.720">
    <property type="entry name" value="NAD(P)-binding Rossmann-like Domain"/>
    <property type="match status" value="1"/>
</dbReference>
<dbReference type="InterPro" id="IPR051164">
    <property type="entry name" value="NmrA-like_oxidored"/>
</dbReference>
<dbReference type="EMBL" id="MU001637">
    <property type="protein sequence ID" value="KAF2481596.1"/>
    <property type="molecule type" value="Genomic_DNA"/>
</dbReference>
<dbReference type="Gene3D" id="3.90.25.10">
    <property type="entry name" value="UDP-galactose 4-epimerase, domain 1"/>
    <property type="match status" value="1"/>
</dbReference>
<dbReference type="RefSeq" id="XP_033588166.1">
    <property type="nucleotide sequence ID" value="XM_033735519.1"/>
</dbReference>
<feature type="domain" description="NmrA-like" evidence="3">
    <location>
        <begin position="3"/>
        <end position="277"/>
    </location>
</feature>
<sequence>MSNTWVIFGATGQQGGAVVRALLQDTTLSKSITVRAAVRNPAAPTAKPLHDLGCEVVRADLDDKDSLHAAFEGASGVFLVTSNNIDEQYYKREFQQGKNAADASVESGVQKIIFSTLPGVRTITNGHLTKVVHFDVKHDIEQYIRQLPIASSFIALGSFMQNFINILPPRDAGDGTFAIKASMPSSTVFPLIDATDSGRVVAQMVKAFDDLRSRTIYVAAQLNTLDEIAASIGKANAKTVKYMQISPEEFLAPLPKPMAEDFGEFARYLSEYGYFGPETNTLPLGEFGQLTSYEEFLKENDYMTL</sequence>
<dbReference type="PANTHER" id="PTHR42748:SF11">
    <property type="entry name" value="NMRA-LIKE DOMAIN-CONTAINING PROTEIN"/>
    <property type="match status" value="1"/>
</dbReference>
<keyword evidence="2" id="KW-0521">NADP</keyword>
<organism evidence="4 5">
    <name type="scientific">Neohortaea acidophila</name>
    <dbReference type="NCBI Taxonomy" id="245834"/>
    <lineage>
        <taxon>Eukaryota</taxon>
        <taxon>Fungi</taxon>
        <taxon>Dikarya</taxon>
        <taxon>Ascomycota</taxon>
        <taxon>Pezizomycotina</taxon>
        <taxon>Dothideomycetes</taxon>
        <taxon>Dothideomycetidae</taxon>
        <taxon>Mycosphaerellales</taxon>
        <taxon>Teratosphaeriaceae</taxon>
        <taxon>Neohortaea</taxon>
    </lineage>
</organism>
<gene>
    <name evidence="4" type="ORF">BDY17DRAFT_311271</name>
</gene>
<dbReference type="PANTHER" id="PTHR42748">
    <property type="entry name" value="NITROGEN METABOLITE REPRESSION PROTEIN NMRA FAMILY MEMBER"/>
    <property type="match status" value="1"/>
</dbReference>
<evidence type="ECO:0000313" key="4">
    <source>
        <dbReference type="EMBL" id="KAF2481596.1"/>
    </source>
</evidence>